<keyword evidence="2" id="KW-0732">Signal</keyword>
<proteinExistence type="predicted"/>
<feature type="region of interest" description="Disordered" evidence="1">
    <location>
        <begin position="109"/>
        <end position="128"/>
    </location>
</feature>
<evidence type="ECO:0000256" key="1">
    <source>
        <dbReference type="SAM" id="MobiDB-lite"/>
    </source>
</evidence>
<comment type="caution">
    <text evidence="3">The sequence shown here is derived from an EMBL/GenBank/DDBJ whole genome shotgun (WGS) entry which is preliminary data.</text>
</comment>
<dbReference type="Proteomes" id="UP000015100">
    <property type="component" value="Unassembled WGS sequence"/>
</dbReference>
<accession>S8BJI9</accession>
<dbReference type="EMBL" id="AQGS01001161">
    <property type="protein sequence ID" value="EPS35382.1"/>
    <property type="molecule type" value="Genomic_DNA"/>
</dbReference>
<evidence type="ECO:0000256" key="2">
    <source>
        <dbReference type="SAM" id="SignalP"/>
    </source>
</evidence>
<sequence length="128" mass="13584">MKFSILAVAFFLAATASALPLEARQAPGPPGPGGPRMSPKETFIQMAQKQSKPANVIQFLQGVPDNVFQQVMMVEDDNVGDQAFEDLMNGKMPQSLDGAKMATMESLTKQANMPPGPQGGMPPGMAPH</sequence>
<dbReference type="AlphaFoldDB" id="S8BJI9"/>
<evidence type="ECO:0000313" key="4">
    <source>
        <dbReference type="Proteomes" id="UP000015100"/>
    </source>
</evidence>
<name>S8BJI9_DACHA</name>
<keyword evidence="4" id="KW-1185">Reference proteome</keyword>
<organism evidence="3 4">
    <name type="scientific">Dactylellina haptotyla (strain CBS 200.50)</name>
    <name type="common">Nematode-trapping fungus</name>
    <name type="synonym">Monacrosporium haptotylum</name>
    <dbReference type="NCBI Taxonomy" id="1284197"/>
    <lineage>
        <taxon>Eukaryota</taxon>
        <taxon>Fungi</taxon>
        <taxon>Dikarya</taxon>
        <taxon>Ascomycota</taxon>
        <taxon>Pezizomycotina</taxon>
        <taxon>Orbiliomycetes</taxon>
        <taxon>Orbiliales</taxon>
        <taxon>Orbiliaceae</taxon>
        <taxon>Dactylellina</taxon>
    </lineage>
</organism>
<reference evidence="4" key="2">
    <citation type="submission" date="2013-04" db="EMBL/GenBank/DDBJ databases">
        <title>Genomic mechanisms accounting for the adaptation to parasitism in nematode-trapping fungi.</title>
        <authorList>
            <person name="Ahren D.G."/>
        </authorList>
    </citation>
    <scope>NUCLEOTIDE SEQUENCE [LARGE SCALE GENOMIC DNA]</scope>
    <source>
        <strain evidence="4">CBS 200.50</strain>
    </source>
</reference>
<evidence type="ECO:0000313" key="3">
    <source>
        <dbReference type="EMBL" id="EPS35382.1"/>
    </source>
</evidence>
<reference evidence="3 4" key="1">
    <citation type="journal article" date="2013" name="PLoS Genet.">
        <title>Genomic mechanisms accounting for the adaptation to parasitism in nematode-trapping fungi.</title>
        <authorList>
            <person name="Meerupati T."/>
            <person name="Andersson K.M."/>
            <person name="Friman E."/>
            <person name="Kumar D."/>
            <person name="Tunlid A."/>
            <person name="Ahren D."/>
        </authorList>
    </citation>
    <scope>NUCLEOTIDE SEQUENCE [LARGE SCALE GENOMIC DNA]</scope>
    <source>
        <strain evidence="3 4">CBS 200.50</strain>
    </source>
</reference>
<protein>
    <recommendedName>
        <fullName evidence="5">STI1 domain-containing protein</fullName>
    </recommendedName>
</protein>
<dbReference type="HOGENOM" id="CLU_1959504_0_0_1"/>
<dbReference type="OrthoDB" id="5502069at2759"/>
<feature type="signal peptide" evidence="2">
    <location>
        <begin position="1"/>
        <end position="18"/>
    </location>
</feature>
<feature type="chain" id="PRO_5004548542" description="STI1 domain-containing protein" evidence="2">
    <location>
        <begin position="19"/>
        <end position="128"/>
    </location>
</feature>
<gene>
    <name evidence="3" type="ORF">H072_11215</name>
</gene>
<evidence type="ECO:0008006" key="5">
    <source>
        <dbReference type="Google" id="ProtNLM"/>
    </source>
</evidence>